<organism evidence="1 2">
    <name type="scientific">Musa acuminata subsp. malaccensis</name>
    <name type="common">Wild banana</name>
    <name type="synonym">Musa malaccensis</name>
    <dbReference type="NCBI Taxonomy" id="214687"/>
    <lineage>
        <taxon>Eukaryota</taxon>
        <taxon>Viridiplantae</taxon>
        <taxon>Streptophyta</taxon>
        <taxon>Embryophyta</taxon>
        <taxon>Tracheophyta</taxon>
        <taxon>Spermatophyta</taxon>
        <taxon>Magnoliopsida</taxon>
        <taxon>Liliopsida</taxon>
        <taxon>Zingiberales</taxon>
        <taxon>Musaceae</taxon>
        <taxon>Musa</taxon>
    </lineage>
</organism>
<dbReference type="Gramene" id="Ma11_t25170.1">
    <property type="protein sequence ID" value="Ma11_p25170.1"/>
    <property type="gene ID" value="Ma11_g25170"/>
</dbReference>
<proteinExistence type="predicted"/>
<name>A0A804LBR4_MUSAM</name>
<evidence type="ECO:0000313" key="1">
    <source>
        <dbReference type="EnsemblPlants" id="Ma11_p25170.1"/>
    </source>
</evidence>
<reference evidence="1" key="1">
    <citation type="submission" date="2021-05" db="UniProtKB">
        <authorList>
            <consortium name="EnsemblPlants"/>
        </authorList>
    </citation>
    <scope>IDENTIFICATION</scope>
    <source>
        <strain evidence="1">subsp. malaccensis</strain>
    </source>
</reference>
<sequence length="54" mass="6172">MDGETSKKNIKIYIYIYIKYKCTSSLVPLFLKGQSSSLLSIVDTSCYWKLQSEG</sequence>
<protein>
    <submittedName>
        <fullName evidence="1">Uncharacterized protein</fullName>
    </submittedName>
</protein>
<dbReference type="InParanoid" id="A0A804LBR4"/>
<dbReference type="AlphaFoldDB" id="A0A804LBR4"/>
<dbReference type="EnsemblPlants" id="Ma11_t25170.1">
    <property type="protein sequence ID" value="Ma11_p25170.1"/>
    <property type="gene ID" value="Ma11_g25170"/>
</dbReference>
<evidence type="ECO:0000313" key="2">
    <source>
        <dbReference type="Proteomes" id="UP000012960"/>
    </source>
</evidence>
<dbReference type="Proteomes" id="UP000012960">
    <property type="component" value="Unplaced"/>
</dbReference>
<accession>A0A804LBR4</accession>
<keyword evidence="2" id="KW-1185">Reference proteome</keyword>